<dbReference type="InterPro" id="IPR029058">
    <property type="entry name" value="AB_hydrolase_fold"/>
</dbReference>
<dbReference type="PANTHER" id="PTHR23024:SF654">
    <property type="entry name" value="RECEPTOR GID1, PUTATIVE-RELATED"/>
    <property type="match status" value="1"/>
</dbReference>
<feature type="domain" description="Alpha/beta hydrolase fold-3" evidence="3">
    <location>
        <begin position="62"/>
        <end position="285"/>
    </location>
</feature>
<dbReference type="AlphaFoldDB" id="A0A067JS38"/>
<dbReference type="InterPro" id="IPR002168">
    <property type="entry name" value="Lipase_GDXG_HIS_AS"/>
</dbReference>
<dbReference type="InterPro" id="IPR050466">
    <property type="entry name" value="Carboxylest/Gibb_receptor"/>
</dbReference>
<dbReference type="PANTHER" id="PTHR23024">
    <property type="entry name" value="ARYLACETAMIDE DEACETYLASE"/>
    <property type="match status" value="1"/>
</dbReference>
<dbReference type="Gene3D" id="3.40.50.1820">
    <property type="entry name" value="alpha/beta hydrolase"/>
    <property type="match status" value="1"/>
</dbReference>
<dbReference type="InterPro" id="IPR013094">
    <property type="entry name" value="AB_hydrolase_3"/>
</dbReference>
<evidence type="ECO:0000256" key="2">
    <source>
        <dbReference type="ARBA" id="ARBA00022801"/>
    </source>
</evidence>
<evidence type="ECO:0000313" key="5">
    <source>
        <dbReference type="Proteomes" id="UP000027138"/>
    </source>
</evidence>
<evidence type="ECO:0000256" key="1">
    <source>
        <dbReference type="ARBA" id="ARBA00010515"/>
    </source>
</evidence>
<organism evidence="4 5">
    <name type="scientific">Jatropha curcas</name>
    <name type="common">Barbados nut</name>
    <dbReference type="NCBI Taxonomy" id="180498"/>
    <lineage>
        <taxon>Eukaryota</taxon>
        <taxon>Viridiplantae</taxon>
        <taxon>Streptophyta</taxon>
        <taxon>Embryophyta</taxon>
        <taxon>Tracheophyta</taxon>
        <taxon>Spermatophyta</taxon>
        <taxon>Magnoliopsida</taxon>
        <taxon>eudicotyledons</taxon>
        <taxon>Gunneridae</taxon>
        <taxon>Pentapetalae</taxon>
        <taxon>rosids</taxon>
        <taxon>fabids</taxon>
        <taxon>Malpighiales</taxon>
        <taxon>Euphorbiaceae</taxon>
        <taxon>Crotonoideae</taxon>
        <taxon>Jatropheae</taxon>
        <taxon>Jatropha</taxon>
    </lineage>
</organism>
<keyword evidence="5" id="KW-1185">Reference proteome</keyword>
<dbReference type="EMBL" id="KK915447">
    <property type="protein sequence ID" value="KDP22354.1"/>
    <property type="molecule type" value="Genomic_DNA"/>
</dbReference>
<dbReference type="GO" id="GO:0016787">
    <property type="term" value="F:hydrolase activity"/>
    <property type="evidence" value="ECO:0007669"/>
    <property type="project" value="UniProtKB-KW"/>
</dbReference>
<gene>
    <name evidence="4" type="ORF">JCGZ_26185</name>
</gene>
<evidence type="ECO:0000259" key="3">
    <source>
        <dbReference type="Pfam" id="PF07859"/>
    </source>
</evidence>
<sequence>MKHGPVYSYPSKHKTILSASDSHPIPILTKDLTINQSNETWARIFLPKQTQDHSFHTKLPLIVWFHGGGFILFSAASTFAQDFCATMAIQLSAVVVSIEYRLAPEHRLPAAYEDAVEAVRWIKTTPDEWLRDSADLNNCFLMGGSAGANIAYHAGLKLAATIADHDLHPLEIKGLILHQPFFGGSKRTESELRLATDLILPLCCTDLMWNLALPIGADRDHEYCNPTVKGGSNALTKMKELGWKILVDWGRKDPLMDRQGEFVKMLQEKGLQVESQFLDGHCHVIEFVDPSKFEALYTVYRNFLSSSLLGC</sequence>
<dbReference type="SUPFAM" id="SSF53474">
    <property type="entry name" value="alpha/beta-Hydrolases"/>
    <property type="match status" value="1"/>
</dbReference>
<accession>A0A067JS38</accession>
<name>A0A067JS38_JATCU</name>
<dbReference type="Proteomes" id="UP000027138">
    <property type="component" value="Unassembled WGS sequence"/>
</dbReference>
<reference evidence="4 5" key="1">
    <citation type="journal article" date="2014" name="PLoS ONE">
        <title>Global Analysis of Gene Expression Profiles in Physic Nut (Jatropha curcas L.) Seedlings Exposed to Salt Stress.</title>
        <authorList>
            <person name="Zhang L."/>
            <person name="Zhang C."/>
            <person name="Wu P."/>
            <person name="Chen Y."/>
            <person name="Li M."/>
            <person name="Jiang H."/>
            <person name="Wu G."/>
        </authorList>
    </citation>
    <scope>NUCLEOTIDE SEQUENCE [LARGE SCALE GENOMIC DNA]</scope>
    <source>
        <strain evidence="5">cv. GZQX0401</strain>
        <tissue evidence="4">Young leaves</tissue>
    </source>
</reference>
<keyword evidence="2" id="KW-0378">Hydrolase</keyword>
<dbReference type="Pfam" id="PF07859">
    <property type="entry name" value="Abhydrolase_3"/>
    <property type="match status" value="1"/>
</dbReference>
<protein>
    <recommendedName>
        <fullName evidence="3">Alpha/beta hydrolase fold-3 domain-containing protein</fullName>
    </recommendedName>
</protein>
<comment type="similarity">
    <text evidence="1">Belongs to the 'GDXG' lipolytic enzyme family.</text>
</comment>
<dbReference type="PROSITE" id="PS01173">
    <property type="entry name" value="LIPASE_GDXG_HIS"/>
    <property type="match status" value="1"/>
</dbReference>
<dbReference type="OrthoDB" id="408631at2759"/>
<proteinExistence type="inferred from homology"/>
<evidence type="ECO:0000313" key="4">
    <source>
        <dbReference type="EMBL" id="KDP22354.1"/>
    </source>
</evidence>